<dbReference type="AlphaFoldDB" id="A0A917YBA7"/>
<feature type="region of interest" description="Disordered" evidence="1">
    <location>
        <begin position="117"/>
        <end position="143"/>
    </location>
</feature>
<dbReference type="EMBL" id="BMMM01000016">
    <property type="protein sequence ID" value="GGN82932.1"/>
    <property type="molecule type" value="Genomic_DNA"/>
</dbReference>
<dbReference type="Proteomes" id="UP000600365">
    <property type="component" value="Unassembled WGS sequence"/>
</dbReference>
<sequence>MGSWQPLPEQLPPEVRHFVEQLRQLKDRTGLSLVALGARTAYSKSSWQRYLNASQPPPRQAVVALCRVAGLVSEDAERFGVRWELAVEVWPRVPVDAGSVTGGPVAGGWVSDGSAAGGSVSGGSVSGGSVSGGSVSGGSVSGGSVSGGPVAGGSVSGGSVSGGSAVGGIALDGSSAGGSVSGGYEDDPTLPWWDAPPSDASSSGAAMGRLPLYAALFLLVLLLVALVGAVTLG</sequence>
<evidence type="ECO:0000313" key="4">
    <source>
        <dbReference type="Proteomes" id="UP000600365"/>
    </source>
</evidence>
<evidence type="ECO:0008006" key="5">
    <source>
        <dbReference type="Google" id="ProtNLM"/>
    </source>
</evidence>
<evidence type="ECO:0000256" key="1">
    <source>
        <dbReference type="SAM" id="MobiDB-lite"/>
    </source>
</evidence>
<evidence type="ECO:0000313" key="3">
    <source>
        <dbReference type="EMBL" id="GGN82932.1"/>
    </source>
</evidence>
<reference evidence="3 4" key="1">
    <citation type="journal article" date="2014" name="Int. J. Syst. Evol. Microbiol.">
        <title>Complete genome sequence of Corynebacterium casei LMG S-19264T (=DSM 44701T), isolated from a smear-ripened cheese.</title>
        <authorList>
            <consortium name="US DOE Joint Genome Institute (JGI-PGF)"/>
            <person name="Walter F."/>
            <person name="Albersmeier A."/>
            <person name="Kalinowski J."/>
            <person name="Ruckert C."/>
        </authorList>
    </citation>
    <scope>NUCLEOTIDE SEQUENCE [LARGE SCALE GENOMIC DNA]</scope>
    <source>
        <strain evidence="3 4">CGMCC 4.7111</strain>
    </source>
</reference>
<protein>
    <recommendedName>
        <fullName evidence="5">Helix-turn-helix domain-containing protein</fullName>
    </recommendedName>
</protein>
<keyword evidence="2" id="KW-0812">Transmembrane</keyword>
<gene>
    <name evidence="3" type="ORF">GCM10011579_071170</name>
</gene>
<accession>A0A917YBA7</accession>
<dbReference type="Pfam" id="PF13560">
    <property type="entry name" value="HTH_31"/>
    <property type="match status" value="1"/>
</dbReference>
<proteinExistence type="predicted"/>
<comment type="caution">
    <text evidence="3">The sequence shown here is derived from an EMBL/GenBank/DDBJ whole genome shotgun (WGS) entry which is preliminary data.</text>
</comment>
<organism evidence="3 4">
    <name type="scientific">Streptomyces albiflavescens</name>
    <dbReference type="NCBI Taxonomy" id="1623582"/>
    <lineage>
        <taxon>Bacteria</taxon>
        <taxon>Bacillati</taxon>
        <taxon>Actinomycetota</taxon>
        <taxon>Actinomycetes</taxon>
        <taxon>Kitasatosporales</taxon>
        <taxon>Streptomycetaceae</taxon>
        <taxon>Streptomyces</taxon>
    </lineage>
</organism>
<keyword evidence="2" id="KW-1133">Transmembrane helix</keyword>
<evidence type="ECO:0000256" key="2">
    <source>
        <dbReference type="SAM" id="Phobius"/>
    </source>
</evidence>
<dbReference type="InterPro" id="IPR001387">
    <property type="entry name" value="Cro/C1-type_HTH"/>
</dbReference>
<dbReference type="CDD" id="cd00093">
    <property type="entry name" value="HTH_XRE"/>
    <property type="match status" value="1"/>
</dbReference>
<feature type="transmembrane region" description="Helical" evidence="2">
    <location>
        <begin position="210"/>
        <end position="232"/>
    </location>
</feature>
<keyword evidence="4" id="KW-1185">Reference proteome</keyword>
<name>A0A917YBA7_9ACTN</name>
<keyword evidence="2" id="KW-0472">Membrane</keyword>